<sequence length="793" mass="82169">MKYKLLFLISLFVIGVNAQDLHDDANAASVNNEANATTGWGGLAVLASDATDVFHGSFSIRASSSATNGRNADYTFNAVIGETYNITIWAKQGTQSFNPAFANWSGMTGFTNPTPITSTDWTEFNFTVTATTTTPTIRIYCSPFTGGTQGDTVMIDRVSITVASSDTEAPSAVTDLAASNTTATTTDLSWSASTDNVGVTDYQVFQDGNSIGFTGGATTFNVTGLTGNTSYAFTVTARDAAGNTSAAGNTANVTTPPAPDTEAPSAVTDLAATNTTQTTTDLSWSASTDNVGVTDYEVFQDGNSIGLTGGATTFNVTGLTASTAYAFTVTARDAAGNTSAAGNTANVTTLDPPDTEAPSAVTDLAANNTTQTTTDLSWSASTDNVGVTDYEVFQDGNSIGLTGGATTFNVTGLTADTSYAFTVTARDAAGNTSAAGNTANVTTQSSPDTEAPSAVTDLAANNTTQTTTDLSWSASTDNVGVTDYQVFQDGNSIGFTGGATTFNVTGLTADTSYAFTVTARDAAGNNSAAGNTANVTTPPAPDTEAPSAVSDLAANNTTQTTTDLSWSASTDNVGVTDYEVFQDGNSIGLTGGATTFNVTGLTASTSYAFTVTARDAAGNTSAAGNTANVTTSGGGGVTDYTSANSNLPTVDWQARDLMAAGSLGIGTTGVVPGFRLAVAGNVVAEEVRVDLQANWPDYVFENNYNLPTLKEVEEYIRQKGHLKNIPSAKEVEENGIMVGQMNAMLLRKIEELTLYTIQQEKKIKKLEEENKSLKDINKRLLEIEKKLELDKKK</sequence>
<evidence type="ECO:0000256" key="3">
    <source>
        <dbReference type="SAM" id="MobiDB-lite"/>
    </source>
</evidence>
<name>A0A6P0UL47_9FLAO</name>
<feature type="domain" description="Fibronectin type-III" evidence="5">
    <location>
        <begin position="545"/>
        <end position="634"/>
    </location>
</feature>
<keyword evidence="2" id="KW-0175">Coiled coil</keyword>
<dbReference type="RefSeq" id="WP_163607262.1">
    <property type="nucleotide sequence ID" value="NZ_JAABOO010000002.1"/>
</dbReference>
<feature type="region of interest" description="Disordered" evidence="3">
    <location>
        <begin position="524"/>
        <end position="547"/>
    </location>
</feature>
<keyword evidence="1" id="KW-0677">Repeat</keyword>
<feature type="compositionally biased region" description="Low complexity" evidence="3">
    <location>
        <begin position="244"/>
        <end position="255"/>
    </location>
</feature>
<evidence type="ECO:0000313" key="7">
    <source>
        <dbReference type="Proteomes" id="UP000468581"/>
    </source>
</evidence>
<protein>
    <recommendedName>
        <fullName evidence="5">Fibronectin type-III domain-containing protein</fullName>
    </recommendedName>
</protein>
<evidence type="ECO:0000256" key="1">
    <source>
        <dbReference type="ARBA" id="ARBA00022737"/>
    </source>
</evidence>
<organism evidence="6 7">
    <name type="scientific">Leptobacterium flavescens</name>
    <dbReference type="NCBI Taxonomy" id="472055"/>
    <lineage>
        <taxon>Bacteria</taxon>
        <taxon>Pseudomonadati</taxon>
        <taxon>Bacteroidota</taxon>
        <taxon>Flavobacteriia</taxon>
        <taxon>Flavobacteriales</taxon>
        <taxon>Flavobacteriaceae</taxon>
        <taxon>Leptobacterium</taxon>
    </lineage>
</organism>
<dbReference type="InterPro" id="IPR036116">
    <property type="entry name" value="FN3_sf"/>
</dbReference>
<accession>A0A6P0UL47</accession>
<feature type="region of interest" description="Disordered" evidence="3">
    <location>
        <begin position="431"/>
        <end position="452"/>
    </location>
</feature>
<keyword evidence="7" id="KW-1185">Reference proteome</keyword>
<reference evidence="6 7" key="1">
    <citation type="submission" date="2020-01" db="EMBL/GenBank/DDBJ databases">
        <title>Leptobacterium flavescens.</title>
        <authorList>
            <person name="Wang G."/>
        </authorList>
    </citation>
    <scope>NUCLEOTIDE SEQUENCE [LARGE SCALE GENOMIC DNA]</scope>
    <source>
        <strain evidence="6 7">KCTC 22160</strain>
    </source>
</reference>
<gene>
    <name evidence="6" type="ORF">GWK08_11125</name>
</gene>
<feature type="domain" description="Fibronectin type-III" evidence="5">
    <location>
        <begin position="357"/>
        <end position="446"/>
    </location>
</feature>
<comment type="caution">
    <text evidence="6">The sequence shown here is derived from an EMBL/GenBank/DDBJ whole genome shotgun (WGS) entry which is preliminary data.</text>
</comment>
<feature type="signal peptide" evidence="4">
    <location>
        <begin position="1"/>
        <end position="18"/>
    </location>
</feature>
<dbReference type="SUPFAM" id="SSF49785">
    <property type="entry name" value="Galactose-binding domain-like"/>
    <property type="match status" value="1"/>
</dbReference>
<evidence type="ECO:0000256" key="4">
    <source>
        <dbReference type="SAM" id="SignalP"/>
    </source>
</evidence>
<feature type="compositionally biased region" description="Low complexity" evidence="3">
    <location>
        <begin position="524"/>
        <end position="537"/>
    </location>
</feature>
<dbReference type="Pfam" id="PF00041">
    <property type="entry name" value="fn3"/>
    <property type="match status" value="5"/>
</dbReference>
<dbReference type="CDD" id="cd00063">
    <property type="entry name" value="FN3"/>
    <property type="match status" value="5"/>
</dbReference>
<dbReference type="SUPFAM" id="SSF49265">
    <property type="entry name" value="Fibronectin type III"/>
    <property type="match status" value="3"/>
</dbReference>
<feature type="domain" description="Fibronectin type-III" evidence="5">
    <location>
        <begin position="263"/>
        <end position="352"/>
    </location>
</feature>
<dbReference type="Proteomes" id="UP000468581">
    <property type="component" value="Unassembled WGS sequence"/>
</dbReference>
<feature type="region of interest" description="Disordered" evidence="3">
    <location>
        <begin position="244"/>
        <end position="264"/>
    </location>
</feature>
<feature type="coiled-coil region" evidence="2">
    <location>
        <begin position="749"/>
        <end position="793"/>
    </location>
</feature>
<keyword evidence="4" id="KW-0732">Signal</keyword>
<feature type="domain" description="Fibronectin type-III" evidence="5">
    <location>
        <begin position="169"/>
        <end position="258"/>
    </location>
</feature>
<dbReference type="SMART" id="SM00060">
    <property type="entry name" value="FN3"/>
    <property type="match status" value="5"/>
</dbReference>
<evidence type="ECO:0000256" key="2">
    <source>
        <dbReference type="SAM" id="Coils"/>
    </source>
</evidence>
<dbReference type="InterPro" id="IPR008979">
    <property type="entry name" value="Galactose-bd-like_sf"/>
</dbReference>
<dbReference type="Gene3D" id="2.60.120.260">
    <property type="entry name" value="Galactose-binding domain-like"/>
    <property type="match status" value="1"/>
</dbReference>
<evidence type="ECO:0000313" key="6">
    <source>
        <dbReference type="EMBL" id="NER13995.1"/>
    </source>
</evidence>
<dbReference type="Gene3D" id="2.60.40.10">
    <property type="entry name" value="Immunoglobulins"/>
    <property type="match status" value="5"/>
</dbReference>
<dbReference type="PROSITE" id="PS50853">
    <property type="entry name" value="FN3"/>
    <property type="match status" value="5"/>
</dbReference>
<dbReference type="PANTHER" id="PTHR13817">
    <property type="entry name" value="TITIN"/>
    <property type="match status" value="1"/>
</dbReference>
<dbReference type="InterPro" id="IPR003961">
    <property type="entry name" value="FN3_dom"/>
</dbReference>
<feature type="compositionally biased region" description="Low complexity" evidence="3">
    <location>
        <begin position="431"/>
        <end position="443"/>
    </location>
</feature>
<dbReference type="AlphaFoldDB" id="A0A6P0UL47"/>
<feature type="chain" id="PRO_5026861105" description="Fibronectin type-III domain-containing protein" evidence="4">
    <location>
        <begin position="19"/>
        <end position="793"/>
    </location>
</feature>
<dbReference type="PANTHER" id="PTHR13817:SF173">
    <property type="entry name" value="FRAZZLED"/>
    <property type="match status" value="1"/>
</dbReference>
<dbReference type="EMBL" id="JAABOO010000002">
    <property type="protein sequence ID" value="NER13995.1"/>
    <property type="molecule type" value="Genomic_DNA"/>
</dbReference>
<evidence type="ECO:0000259" key="5">
    <source>
        <dbReference type="PROSITE" id="PS50853"/>
    </source>
</evidence>
<dbReference type="InterPro" id="IPR013783">
    <property type="entry name" value="Ig-like_fold"/>
</dbReference>
<proteinExistence type="predicted"/>
<dbReference type="InterPro" id="IPR050964">
    <property type="entry name" value="Striated_Muscle_Regulatory"/>
</dbReference>
<feature type="domain" description="Fibronectin type-III" evidence="5">
    <location>
        <begin position="451"/>
        <end position="540"/>
    </location>
</feature>